<dbReference type="AlphaFoldDB" id="A0A420X1H6"/>
<name>A0A420X1H6_9GAMM</name>
<protein>
    <submittedName>
        <fullName evidence="1">Uncharacterized protein DUF4186</fullName>
    </submittedName>
</protein>
<sequence>MDEIDTLLERLRGSSFRRRFHLQPAERDYLEDRGRATVSRHAREFIAHRLAPAEPPHEGRQTPWRGHPVFVAQHATATCCRSCLARWHGIEADRALSEAEQARVTEVIMAWLAREAPGAGEQGSAPQQGTLPL</sequence>
<dbReference type="InterPro" id="IPR020378">
    <property type="entry name" value="DUF4186"/>
</dbReference>
<organism evidence="1 2">
    <name type="scientific">Kushneria sinocarnis</name>
    <dbReference type="NCBI Taxonomy" id="595502"/>
    <lineage>
        <taxon>Bacteria</taxon>
        <taxon>Pseudomonadati</taxon>
        <taxon>Pseudomonadota</taxon>
        <taxon>Gammaproteobacteria</taxon>
        <taxon>Oceanospirillales</taxon>
        <taxon>Halomonadaceae</taxon>
        <taxon>Kushneria</taxon>
    </lineage>
</organism>
<dbReference type="OrthoDB" id="3781311at2"/>
<gene>
    <name evidence="1" type="ORF">C7446_0412</name>
</gene>
<accession>A0A420X1H6</accession>
<dbReference type="EMBL" id="RBIN01000001">
    <property type="protein sequence ID" value="RKR07597.1"/>
    <property type="molecule type" value="Genomic_DNA"/>
</dbReference>
<comment type="caution">
    <text evidence="1">The sequence shown here is derived from an EMBL/GenBank/DDBJ whole genome shotgun (WGS) entry which is preliminary data.</text>
</comment>
<dbReference type="RefSeq" id="WP_121170785.1">
    <property type="nucleotide sequence ID" value="NZ_RBIN01000001.1"/>
</dbReference>
<keyword evidence="2" id="KW-1185">Reference proteome</keyword>
<evidence type="ECO:0000313" key="2">
    <source>
        <dbReference type="Proteomes" id="UP000281975"/>
    </source>
</evidence>
<evidence type="ECO:0000313" key="1">
    <source>
        <dbReference type="EMBL" id="RKR07597.1"/>
    </source>
</evidence>
<proteinExistence type="predicted"/>
<dbReference type="Pfam" id="PF13811">
    <property type="entry name" value="DUF4186"/>
    <property type="match status" value="1"/>
</dbReference>
<reference evidence="1 2" key="1">
    <citation type="submission" date="2018-10" db="EMBL/GenBank/DDBJ databases">
        <title>Genomic Encyclopedia of Type Strains, Phase IV (KMG-IV): sequencing the most valuable type-strain genomes for metagenomic binning, comparative biology and taxonomic classification.</title>
        <authorList>
            <person name="Goeker M."/>
        </authorList>
    </citation>
    <scope>NUCLEOTIDE SEQUENCE [LARGE SCALE GENOMIC DNA]</scope>
    <source>
        <strain evidence="1 2">DSM 23229</strain>
    </source>
</reference>
<dbReference type="Proteomes" id="UP000281975">
    <property type="component" value="Unassembled WGS sequence"/>
</dbReference>